<name>A0A449BC52_HAPAX</name>
<evidence type="ECO:0000313" key="3">
    <source>
        <dbReference type="Proteomes" id="UP000289841"/>
    </source>
</evidence>
<dbReference type="STRING" id="1278311.GCA_000428705_01552"/>
<dbReference type="EMBL" id="LR215048">
    <property type="protein sequence ID" value="VEU80024.1"/>
    <property type="molecule type" value="Genomic_DNA"/>
</dbReference>
<evidence type="ECO:0000313" key="2">
    <source>
        <dbReference type="EMBL" id="VEU80024.1"/>
    </source>
</evidence>
<accession>A0A449BC52</accession>
<dbReference type="AlphaFoldDB" id="A0A449BC52"/>
<sequence>MKKNEMEKTIKLRSEEISYKVAIFALAIWTLYESINMVINKTKSLNIPMYILIVLLCVQRFTEMYISKKMVDGDDEYKEPNKLLWTIGSIVIVVLLIVAIGITVYATLS</sequence>
<gene>
    <name evidence="2" type="ORF">NCTC10138_00378</name>
</gene>
<feature type="transmembrane region" description="Helical" evidence="1">
    <location>
        <begin position="45"/>
        <end position="62"/>
    </location>
</feature>
<organism evidence="2 3">
    <name type="scientific">Haploplasma axanthum</name>
    <name type="common">Acholeplasma axanthum</name>
    <dbReference type="NCBI Taxonomy" id="29552"/>
    <lineage>
        <taxon>Bacteria</taxon>
        <taxon>Bacillati</taxon>
        <taxon>Mycoplasmatota</taxon>
        <taxon>Mollicutes</taxon>
        <taxon>Acholeplasmatales</taxon>
        <taxon>Acholeplasmataceae</taxon>
        <taxon>Haploplasma</taxon>
    </lineage>
</organism>
<dbReference type="KEGG" id="aaxa:NCTC10138_00378"/>
<dbReference type="Proteomes" id="UP000289841">
    <property type="component" value="Chromosome"/>
</dbReference>
<dbReference type="OrthoDB" id="1692805at2"/>
<keyword evidence="3" id="KW-1185">Reference proteome</keyword>
<keyword evidence="1" id="KW-0812">Transmembrane</keyword>
<keyword evidence="1" id="KW-1133">Transmembrane helix</keyword>
<feature type="transmembrane region" description="Helical" evidence="1">
    <location>
        <begin position="21"/>
        <end position="39"/>
    </location>
</feature>
<proteinExistence type="predicted"/>
<keyword evidence="1" id="KW-0472">Membrane</keyword>
<reference evidence="2 3" key="1">
    <citation type="submission" date="2019-01" db="EMBL/GenBank/DDBJ databases">
        <authorList>
            <consortium name="Pathogen Informatics"/>
        </authorList>
    </citation>
    <scope>NUCLEOTIDE SEQUENCE [LARGE SCALE GENOMIC DNA]</scope>
    <source>
        <strain evidence="2 3">NCTC10138</strain>
    </source>
</reference>
<dbReference type="RefSeq" id="WP_026390969.1">
    <property type="nucleotide sequence ID" value="NZ_LR215048.1"/>
</dbReference>
<evidence type="ECO:0000256" key="1">
    <source>
        <dbReference type="SAM" id="Phobius"/>
    </source>
</evidence>
<feature type="transmembrane region" description="Helical" evidence="1">
    <location>
        <begin position="83"/>
        <end position="108"/>
    </location>
</feature>
<protein>
    <submittedName>
        <fullName evidence="2">Uncharacterized protein</fullName>
    </submittedName>
</protein>